<dbReference type="InterPro" id="IPR039528">
    <property type="entry name" value="DPM1-like"/>
</dbReference>
<evidence type="ECO:0000256" key="3">
    <source>
        <dbReference type="ARBA" id="ARBA00022679"/>
    </source>
</evidence>
<evidence type="ECO:0000313" key="5">
    <source>
        <dbReference type="EMBL" id="MBC9782999.1"/>
    </source>
</evidence>
<evidence type="ECO:0000313" key="6">
    <source>
        <dbReference type="Proteomes" id="UP000617402"/>
    </source>
</evidence>
<sequence>MALYILLPAYNEAKSLPGLMPKFADLLPKFPDLHVIVVDDGSKDGTAEIAESYQRLYPVTVLRHEVNKGLGRGMMTGLRWIAENGSSDDVVVTMDADDTHDPSIIPAMVEKIKKGTHVVIASRYQDGGEQIGLSFFRKVMSWGASTLLGFIFQIDGVRDYSSGFRAYKIGVLQVAFQRFGEYFIEASGFQCMAEILLKLRTLGLRFDEVPLVLRYDRKAGPSKMPVLETVLQYFFLARKVSRLEIVHEKRLG</sequence>
<organism evidence="5 6">
    <name type="scientific">Heliobacterium chlorum</name>
    <dbReference type="NCBI Taxonomy" id="2698"/>
    <lineage>
        <taxon>Bacteria</taxon>
        <taxon>Bacillati</taxon>
        <taxon>Bacillota</taxon>
        <taxon>Clostridia</taxon>
        <taxon>Eubacteriales</taxon>
        <taxon>Heliobacteriaceae</taxon>
        <taxon>Heliobacterium</taxon>
    </lineage>
</organism>
<keyword evidence="3" id="KW-0808">Transferase</keyword>
<dbReference type="EMBL" id="JACVHF010000001">
    <property type="protein sequence ID" value="MBC9782999.1"/>
    <property type="molecule type" value="Genomic_DNA"/>
</dbReference>
<evidence type="ECO:0000256" key="2">
    <source>
        <dbReference type="ARBA" id="ARBA00022676"/>
    </source>
</evidence>
<dbReference type="RefSeq" id="WP_188038192.1">
    <property type="nucleotide sequence ID" value="NZ_JACVHF010000001.1"/>
</dbReference>
<dbReference type="SUPFAM" id="SSF53448">
    <property type="entry name" value="Nucleotide-diphospho-sugar transferases"/>
    <property type="match status" value="1"/>
</dbReference>
<keyword evidence="6" id="KW-1185">Reference proteome</keyword>
<gene>
    <name evidence="5" type="ORF">H1S01_00570</name>
</gene>
<comment type="caution">
    <text evidence="5">The sequence shown here is derived from an EMBL/GenBank/DDBJ whole genome shotgun (WGS) entry which is preliminary data.</text>
</comment>
<feature type="domain" description="Glycosyltransferase 2-like" evidence="4">
    <location>
        <begin position="5"/>
        <end position="168"/>
    </location>
</feature>
<dbReference type="PANTHER" id="PTHR43398:SF1">
    <property type="entry name" value="DOLICHOL-PHOSPHATE MANNOSYLTRANSFERASE SUBUNIT 1"/>
    <property type="match status" value="1"/>
</dbReference>
<accession>A0ABR7SWS0</accession>
<reference evidence="5 6" key="1">
    <citation type="submission" date="2020-07" db="EMBL/GenBank/DDBJ databases">
        <title>Draft whole-genome sequence of Heliobacterium chlorum DSM 3682, type strain.</title>
        <authorList>
            <person name="Kyndt J.A."/>
            <person name="Meyer T.E."/>
            <person name="Imhoff J.F."/>
        </authorList>
    </citation>
    <scope>NUCLEOTIDE SEQUENCE [LARGE SCALE GENOMIC DNA]</scope>
    <source>
        <strain evidence="5 6">DSM 3682</strain>
    </source>
</reference>
<evidence type="ECO:0000256" key="1">
    <source>
        <dbReference type="ARBA" id="ARBA00006739"/>
    </source>
</evidence>
<proteinExistence type="inferred from homology"/>
<dbReference type="InterPro" id="IPR001173">
    <property type="entry name" value="Glyco_trans_2-like"/>
</dbReference>
<dbReference type="Proteomes" id="UP000617402">
    <property type="component" value="Unassembled WGS sequence"/>
</dbReference>
<keyword evidence="2" id="KW-0328">Glycosyltransferase</keyword>
<dbReference type="Gene3D" id="3.90.550.10">
    <property type="entry name" value="Spore Coat Polysaccharide Biosynthesis Protein SpsA, Chain A"/>
    <property type="match status" value="1"/>
</dbReference>
<evidence type="ECO:0000259" key="4">
    <source>
        <dbReference type="Pfam" id="PF00535"/>
    </source>
</evidence>
<name>A0ABR7SWS0_HELCL</name>
<dbReference type="Pfam" id="PF00535">
    <property type="entry name" value="Glycos_transf_2"/>
    <property type="match status" value="1"/>
</dbReference>
<dbReference type="InterPro" id="IPR029044">
    <property type="entry name" value="Nucleotide-diphossugar_trans"/>
</dbReference>
<protein>
    <submittedName>
        <fullName evidence="5">Glycosyltransferase</fullName>
    </submittedName>
</protein>
<dbReference type="PANTHER" id="PTHR43398">
    <property type="entry name" value="DOLICHOL-PHOSPHATE MANNOSYLTRANSFERASE SUBUNIT 1"/>
    <property type="match status" value="1"/>
</dbReference>
<comment type="similarity">
    <text evidence="1">Belongs to the glycosyltransferase 2 family.</text>
</comment>